<dbReference type="SUPFAM" id="SSF47413">
    <property type="entry name" value="lambda repressor-like DNA-binding domains"/>
    <property type="match status" value="2"/>
</dbReference>
<dbReference type="SMART" id="SM00530">
    <property type="entry name" value="HTH_XRE"/>
    <property type="match status" value="2"/>
</dbReference>
<dbReference type="Gene3D" id="1.10.260.40">
    <property type="entry name" value="lambda repressor-like DNA-binding domains"/>
    <property type="match status" value="2"/>
</dbReference>
<evidence type="ECO:0000259" key="1">
    <source>
        <dbReference type="PROSITE" id="PS50943"/>
    </source>
</evidence>
<sequence length="162" mass="17698">MSSDESQRFGPESMSRSVLRGFDPARFETARTEKGLSRSDLARMAKIKTVETIRRWEKGLAAPQIDVLGRAITCLGVAPDSVILTEPAERYLSDWRHLTLQTQPELAASAGLSTNLVAQLELGLGTLTDDRAERLATALGITSEEVRSSYERVRARPAGTPA</sequence>
<dbReference type="OrthoDB" id="4724865at2"/>
<evidence type="ECO:0000313" key="2">
    <source>
        <dbReference type="EMBL" id="GAB18318.1"/>
    </source>
</evidence>
<name>H0QZR7_9ACTN</name>
<keyword evidence="3" id="KW-1185">Reference proteome</keyword>
<gene>
    <name evidence="2" type="ORF">GOEFS_051_00130</name>
</gene>
<proteinExistence type="predicted"/>
<protein>
    <submittedName>
        <fullName evidence="2">Putative Xre family DNA-binding protein</fullName>
    </submittedName>
</protein>
<dbReference type="Pfam" id="PF01381">
    <property type="entry name" value="HTH_3"/>
    <property type="match status" value="1"/>
</dbReference>
<dbReference type="RefSeq" id="WP_007317655.1">
    <property type="nucleotide sequence ID" value="NZ_BAEH01000051.1"/>
</dbReference>
<dbReference type="eggNOG" id="COG3620">
    <property type="taxonomic scope" value="Bacteria"/>
</dbReference>
<dbReference type="AlphaFoldDB" id="H0QZR7"/>
<dbReference type="STRING" id="1077974.GOEFS_051_00130"/>
<dbReference type="InterPro" id="IPR001387">
    <property type="entry name" value="Cro/C1-type_HTH"/>
</dbReference>
<comment type="caution">
    <text evidence="2">The sequence shown here is derived from an EMBL/GenBank/DDBJ whole genome shotgun (WGS) entry which is preliminary data.</text>
</comment>
<keyword evidence="2" id="KW-0238">DNA-binding</keyword>
<evidence type="ECO:0000313" key="3">
    <source>
        <dbReference type="Proteomes" id="UP000035034"/>
    </source>
</evidence>
<feature type="domain" description="HTH cro/C1-type" evidence="1">
    <location>
        <begin position="102"/>
        <end position="146"/>
    </location>
</feature>
<dbReference type="CDD" id="cd00093">
    <property type="entry name" value="HTH_XRE"/>
    <property type="match status" value="2"/>
</dbReference>
<organism evidence="2 3">
    <name type="scientific">Gordonia effusa NBRC 100432</name>
    <dbReference type="NCBI Taxonomy" id="1077974"/>
    <lineage>
        <taxon>Bacteria</taxon>
        <taxon>Bacillati</taxon>
        <taxon>Actinomycetota</taxon>
        <taxon>Actinomycetes</taxon>
        <taxon>Mycobacteriales</taxon>
        <taxon>Gordoniaceae</taxon>
        <taxon>Gordonia</taxon>
    </lineage>
</organism>
<reference evidence="2 3" key="1">
    <citation type="submission" date="2011-12" db="EMBL/GenBank/DDBJ databases">
        <title>Whole genome shotgun sequence of Gordonia effusa NBRC 100432.</title>
        <authorList>
            <person name="Yoshida I."/>
            <person name="Takarada H."/>
            <person name="Hosoyama A."/>
            <person name="Tsuchikane K."/>
            <person name="Katsumata H."/>
            <person name="Yamazaki S."/>
            <person name="Fujita N."/>
        </authorList>
    </citation>
    <scope>NUCLEOTIDE SEQUENCE [LARGE SCALE GENOMIC DNA]</scope>
    <source>
        <strain evidence="2 3">NBRC 100432</strain>
    </source>
</reference>
<dbReference type="InterPro" id="IPR010982">
    <property type="entry name" value="Lambda_DNA-bd_dom_sf"/>
</dbReference>
<dbReference type="Proteomes" id="UP000035034">
    <property type="component" value="Unassembled WGS sequence"/>
</dbReference>
<accession>H0QZR7</accession>
<dbReference type="EMBL" id="BAEH01000051">
    <property type="protein sequence ID" value="GAB18318.1"/>
    <property type="molecule type" value="Genomic_DNA"/>
</dbReference>
<dbReference type="GO" id="GO:0003677">
    <property type="term" value="F:DNA binding"/>
    <property type="evidence" value="ECO:0007669"/>
    <property type="project" value="UniProtKB-KW"/>
</dbReference>
<dbReference type="PROSITE" id="PS50943">
    <property type="entry name" value="HTH_CROC1"/>
    <property type="match status" value="2"/>
</dbReference>
<feature type="domain" description="HTH cro/C1-type" evidence="1">
    <location>
        <begin position="30"/>
        <end position="82"/>
    </location>
</feature>